<geneLocation type="mitochondrion" evidence="1"/>
<name>Q9TEH6_9PEZI</name>
<keyword evidence="1" id="KW-0614">Plasmid</keyword>
<keyword evidence="1" id="KW-0496">Mitochondrion</keyword>
<reference evidence="1" key="1">
    <citation type="journal article" date="1991" name="Curr. Genet.">
        <title>The linear plasmid pMC3-2 from Morchella conica is structurally related to adenoviruses.</title>
        <authorList>
            <person name="Rohe M."/>
            <person name="Schrage K."/>
            <person name="Meinhardt F."/>
        </authorList>
    </citation>
    <scope>NUCLEOTIDE SEQUENCE</scope>
    <source>
        <strain evidence="1">No 3</strain>
        <plasmid evidence="1">Mitochondrial plasmid pMC3-2</plasmid>
    </source>
</reference>
<geneLocation type="plasmid" evidence="1">
    <name>Mitochondrial plasmid pMC3-2</name>
</geneLocation>
<dbReference type="AlphaFoldDB" id="Q9TEH6"/>
<proteinExistence type="predicted"/>
<organism evidence="1">
    <name type="scientific">Morchella conica</name>
    <dbReference type="NCBI Taxonomy" id="5194"/>
    <lineage>
        <taxon>Eukaryota</taxon>
        <taxon>Fungi</taxon>
        <taxon>Dikarya</taxon>
        <taxon>Ascomycota</taxon>
        <taxon>Pezizomycotina</taxon>
        <taxon>Pezizomycetes</taxon>
        <taxon>Pezizales</taxon>
        <taxon>Morchellaceae</taxon>
        <taxon>Morchella</taxon>
    </lineage>
</organism>
<evidence type="ECO:0000313" key="1">
    <source>
        <dbReference type="EMBL" id="CAB52198.1"/>
    </source>
</evidence>
<accession>Q9TEH6</accession>
<dbReference type="EMBL" id="X63909">
    <property type="protein sequence ID" value="CAB52198.1"/>
    <property type="molecule type" value="Genomic_DNA"/>
</dbReference>
<protein>
    <submittedName>
        <fullName evidence="1">M.conica linear mitochondrial plasmid pMC3-2</fullName>
    </submittedName>
</protein>
<reference evidence="1" key="2">
    <citation type="submission" date="1992-02" db="EMBL/GenBank/DDBJ databases">
        <authorList>
            <person name="Rohe M."/>
        </authorList>
    </citation>
    <scope>NUCLEOTIDE SEQUENCE</scope>
    <source>
        <strain evidence="1">No 3</strain>
        <plasmid evidence="1">Mitochondrial plasmid pMC3-2</plasmid>
    </source>
</reference>
<sequence length="306" mass="35403">LKSPKIYKTVNTQSHYDLKSLNQKVVRKESLYVGIFLIKTTKIRTDPTSYFFYIKNNGFITHEVYKGKGFYKQFSSFILNTILDQSDEYMVSSNENIIFIPKYYNNIRLVRKMELKGFNLKVYDTYSEDIPKHLDKWVNRLITADLTVDNVSIKVEDLNSTIPPLPANVKKKGLGKVKLENSQKRLYSTYNKSAGVNNTIPNIIQGDVDTNTNDSLLNISVLQVLGLDPSKIHITKECTIDNKPLCWSKENERYVICPSLMELDEGFIEKEIISTFEKDKTYSMIPVLYNKLSLTDNNVFHYLDRS</sequence>
<feature type="non-terminal residue" evidence="1">
    <location>
        <position position="1"/>
    </location>
</feature>